<dbReference type="Gene3D" id="3.30.1360.120">
    <property type="entry name" value="Probable tRNA modification gtpase trme, domain 1"/>
    <property type="match status" value="1"/>
</dbReference>
<dbReference type="Pfam" id="PF01571">
    <property type="entry name" value="GCV_T"/>
    <property type="match status" value="1"/>
</dbReference>
<dbReference type="CDD" id="cd00866">
    <property type="entry name" value="PEBP_euk"/>
    <property type="match status" value="1"/>
</dbReference>
<dbReference type="InterPro" id="IPR027266">
    <property type="entry name" value="TrmE/GcvT-like"/>
</dbReference>
<dbReference type="Gene3D" id="2.40.30.110">
    <property type="entry name" value="Aminomethyltransferase beta-barrel domains"/>
    <property type="match status" value="1"/>
</dbReference>
<dbReference type="Pfam" id="PF01395">
    <property type="entry name" value="PBP_GOBP"/>
    <property type="match status" value="1"/>
</dbReference>
<dbReference type="InterPro" id="IPR028896">
    <property type="entry name" value="GcvT/YgfZ/DmdA"/>
</dbReference>
<dbReference type="InterPro" id="IPR006222">
    <property type="entry name" value="GCVT_N"/>
</dbReference>
<proteinExistence type="inferred from homology"/>
<comment type="catalytic activity">
    <reaction evidence="8">
        <text>N(6)-[(R)-S(8)-aminomethyldihydrolipoyl]-L-lysyl-[protein] + (6S)-5,6,7,8-tetrahydrofolate = N(6)-[(R)-dihydrolipoyl]-L-lysyl-[protein] + (6R)-5,10-methylene-5,6,7,8-tetrahydrofolate + NH4(+)</text>
        <dbReference type="Rhea" id="RHEA:16945"/>
        <dbReference type="Rhea" id="RHEA-COMP:10475"/>
        <dbReference type="Rhea" id="RHEA-COMP:10492"/>
        <dbReference type="ChEBI" id="CHEBI:15636"/>
        <dbReference type="ChEBI" id="CHEBI:28938"/>
        <dbReference type="ChEBI" id="CHEBI:57453"/>
        <dbReference type="ChEBI" id="CHEBI:83100"/>
        <dbReference type="ChEBI" id="CHEBI:83143"/>
        <dbReference type="EC" id="2.1.2.10"/>
    </reaction>
</comment>
<dbReference type="SUPFAM" id="SSF103025">
    <property type="entry name" value="Folate-binding domain"/>
    <property type="match status" value="1"/>
</dbReference>
<evidence type="ECO:0000256" key="7">
    <source>
        <dbReference type="ARBA" id="ARBA00031395"/>
    </source>
</evidence>
<dbReference type="FunFam" id="3.90.280.10:FF:000006">
    <property type="entry name" value="protein D3"/>
    <property type="match status" value="1"/>
</dbReference>
<evidence type="ECO:0000313" key="13">
    <source>
        <dbReference type="Proteomes" id="UP000475862"/>
    </source>
</evidence>
<gene>
    <name evidence="12" type="ORF">AGLY_010432</name>
</gene>
<evidence type="ECO:0000256" key="9">
    <source>
        <dbReference type="SAM" id="MobiDB-lite"/>
    </source>
</evidence>
<evidence type="ECO:0000256" key="1">
    <source>
        <dbReference type="ARBA" id="ARBA00008609"/>
    </source>
</evidence>
<dbReference type="PANTHER" id="PTHR43757:SF16">
    <property type="entry name" value="AMINOMETHYLTRANSFERASE, MITOCHONDRIAL"/>
    <property type="match status" value="1"/>
</dbReference>
<dbReference type="AlphaFoldDB" id="A0A6G0TDJ0"/>
<evidence type="ECO:0000313" key="12">
    <source>
        <dbReference type="EMBL" id="KAE9531226.1"/>
    </source>
</evidence>
<dbReference type="InterPro" id="IPR035810">
    <property type="entry name" value="PEBP_euk"/>
</dbReference>
<comment type="similarity">
    <text evidence="1">Belongs to the GcvT family.</text>
</comment>
<dbReference type="Pfam" id="PF01161">
    <property type="entry name" value="PBP"/>
    <property type="match status" value="1"/>
</dbReference>
<feature type="domain" description="GCVT N-terminal" evidence="10">
    <location>
        <begin position="334"/>
        <end position="552"/>
    </location>
</feature>
<dbReference type="GO" id="GO:0004047">
    <property type="term" value="F:aminomethyltransferase activity"/>
    <property type="evidence" value="ECO:0007669"/>
    <property type="project" value="UniProtKB-EC"/>
</dbReference>
<protein>
    <recommendedName>
        <fullName evidence="4">Aminomethyltransferase, mitochondrial</fullName>
        <ecNumber evidence="3">2.1.2.10</ecNumber>
    </recommendedName>
    <alternativeName>
        <fullName evidence="7">Glycine cleavage system T protein</fullName>
    </alternativeName>
</protein>
<dbReference type="PANTHER" id="PTHR43757">
    <property type="entry name" value="AMINOMETHYLTRANSFERASE"/>
    <property type="match status" value="1"/>
</dbReference>
<dbReference type="InterPro" id="IPR013977">
    <property type="entry name" value="GcvT_C"/>
</dbReference>
<dbReference type="InterPro" id="IPR029043">
    <property type="entry name" value="GcvT/YgfZ_C"/>
</dbReference>
<dbReference type="SMART" id="SM00708">
    <property type="entry name" value="PhBP"/>
    <property type="match status" value="1"/>
</dbReference>
<feature type="compositionally biased region" description="Basic residues" evidence="9">
    <location>
        <begin position="809"/>
        <end position="822"/>
    </location>
</feature>
<evidence type="ECO:0000259" key="11">
    <source>
        <dbReference type="Pfam" id="PF08669"/>
    </source>
</evidence>
<dbReference type="Gene3D" id="4.10.1250.10">
    <property type="entry name" value="Aminomethyltransferase fragment"/>
    <property type="match status" value="1"/>
</dbReference>
<evidence type="ECO:0000256" key="3">
    <source>
        <dbReference type="ARBA" id="ARBA00012616"/>
    </source>
</evidence>
<dbReference type="FunFam" id="3.30.70.1400:FF:000001">
    <property type="entry name" value="Aminomethyltransferase"/>
    <property type="match status" value="1"/>
</dbReference>
<feature type="region of interest" description="Disordered" evidence="9">
    <location>
        <begin position="797"/>
        <end position="822"/>
    </location>
</feature>
<sequence length="822" mass="91661">MALLIKSAINCCRLTARPKHLIVSQLKFSPRLSYSTKSTAMLEHEVVPDVIAVAPSDKIEVSYPSGVVVNMGNELTPTQVKDEPSVSWPADPNALYTLCMTDPDAPSRKEHTYREWHHWLVGNIPGNDITKGETLSEYVGSGPPPETGLHRYVFLAYKQPSKLNFDEPRLTNRSAEKREKFSIAKFALKYNLGNPVAGNFYQAQYDDYVPILYKQLESIMDVVKNVNYTNGKKALLGNELTPSEVKDMPLVTWNADPNSFYTLCSGPPPKTGLNRYVFLVYQQPSKLSFDEMCLSNRSVEHCEKFSIKIFALKYNLGTPVAARSYANDVKKTKLHEFHVRHGGKMVPFAGYMMPVKYADSIASSHLHTRRQCSLFDVSHMLQTKIHGKHREQFMEQICVTDVQNLGTGKSALSLFIDDQTGGILDDLIITKTNGDYLYMVTNAGCKEQDMRMLTEQLSIFKSSGQDVSLEFLDSDEQSLLALQGPSSAGVLQSVVGKFTDLSGLYFMDSTTATVCGVPDCRVTRCGYTGEDGFEISVPSDRVEAIAESFVAHDDVGSRIDTTPVEAALMWTISRKRRDERRFPGASAILKQLSDGARRKRVGLVQKAQGAPVRGGAVLFNPVNGEKIGSVTSGCPSPTLSQNIAMGYVDSRFVKNGTDILAEVRGQKIPMGQQTKKKIQPKFNRLFGNISRECLKEYGVTPERVLTVYTLNVNDREAKCYVACMLLRFNVTTRNGGYNDKALEQLMAKPNSNNEISSNMKTAITICEKQVDKDQCEKAVKFTKCIYAHRNEFAVKNRVNSSASADRRRPLAQRKQFVRHSTT</sequence>
<dbReference type="Gene3D" id="1.10.238.20">
    <property type="entry name" value="Pheromone/general odorant binding protein domain"/>
    <property type="match status" value="1"/>
</dbReference>
<dbReference type="Gene3D" id="3.90.280.10">
    <property type="entry name" value="PEBP-like"/>
    <property type="match status" value="3"/>
</dbReference>
<keyword evidence="13" id="KW-1185">Reference proteome</keyword>
<evidence type="ECO:0000256" key="2">
    <source>
        <dbReference type="ARBA" id="ARBA00011690"/>
    </source>
</evidence>
<evidence type="ECO:0000256" key="4">
    <source>
        <dbReference type="ARBA" id="ARBA00015825"/>
    </source>
</evidence>
<dbReference type="InterPro" id="IPR036728">
    <property type="entry name" value="PBP_GOBP_sf"/>
</dbReference>
<reference evidence="12 13" key="1">
    <citation type="submission" date="2019-08" db="EMBL/GenBank/DDBJ databases">
        <title>The genome of the soybean aphid Biotype 1, its phylome, world population structure and adaptation to the North American continent.</title>
        <authorList>
            <person name="Giordano R."/>
            <person name="Donthu R.K."/>
            <person name="Hernandez A.G."/>
            <person name="Wright C.L."/>
            <person name="Zimin A.V."/>
        </authorList>
    </citation>
    <scope>NUCLEOTIDE SEQUENCE [LARGE SCALE GENOMIC DNA]</scope>
    <source>
        <tissue evidence="12">Whole aphids</tissue>
    </source>
</reference>
<dbReference type="Pfam" id="PF08669">
    <property type="entry name" value="GCV_T_C"/>
    <property type="match status" value="1"/>
</dbReference>
<dbReference type="Proteomes" id="UP000475862">
    <property type="component" value="Unassembled WGS sequence"/>
</dbReference>
<organism evidence="12 13">
    <name type="scientific">Aphis glycines</name>
    <name type="common">Soybean aphid</name>
    <dbReference type="NCBI Taxonomy" id="307491"/>
    <lineage>
        <taxon>Eukaryota</taxon>
        <taxon>Metazoa</taxon>
        <taxon>Ecdysozoa</taxon>
        <taxon>Arthropoda</taxon>
        <taxon>Hexapoda</taxon>
        <taxon>Insecta</taxon>
        <taxon>Pterygota</taxon>
        <taxon>Neoptera</taxon>
        <taxon>Paraneoptera</taxon>
        <taxon>Hemiptera</taxon>
        <taxon>Sternorrhyncha</taxon>
        <taxon>Aphidomorpha</taxon>
        <taxon>Aphidoidea</taxon>
        <taxon>Aphididae</taxon>
        <taxon>Aphidini</taxon>
        <taxon>Aphis</taxon>
        <taxon>Aphis</taxon>
    </lineage>
</organism>
<dbReference type="GO" id="GO:0008483">
    <property type="term" value="F:transaminase activity"/>
    <property type="evidence" value="ECO:0007669"/>
    <property type="project" value="UniProtKB-KW"/>
</dbReference>
<evidence type="ECO:0000256" key="5">
    <source>
        <dbReference type="ARBA" id="ARBA00022576"/>
    </source>
</evidence>
<dbReference type="EC" id="2.1.2.10" evidence="3"/>
<dbReference type="InterPro" id="IPR036610">
    <property type="entry name" value="PEBP-like_sf"/>
</dbReference>
<feature type="domain" description="Aminomethyltransferase C-terminal" evidence="11">
    <location>
        <begin position="598"/>
        <end position="670"/>
    </location>
</feature>
<dbReference type="OrthoDB" id="10263536at2759"/>
<dbReference type="InterPro" id="IPR008914">
    <property type="entry name" value="PEBP"/>
</dbReference>
<comment type="subunit">
    <text evidence="2">The glycine cleavage system is composed of four proteins: P, T, L and H.</text>
</comment>
<dbReference type="Gene3D" id="3.30.70.1400">
    <property type="entry name" value="Aminomethyltransferase beta-barrel domains"/>
    <property type="match status" value="1"/>
</dbReference>
<dbReference type="CDD" id="cd23992">
    <property type="entry name" value="PBP_GOBP"/>
    <property type="match status" value="1"/>
</dbReference>
<dbReference type="SUPFAM" id="SSF49777">
    <property type="entry name" value="PEBP-like"/>
    <property type="match status" value="2"/>
</dbReference>
<evidence type="ECO:0000256" key="8">
    <source>
        <dbReference type="ARBA" id="ARBA00047665"/>
    </source>
</evidence>
<comment type="caution">
    <text evidence="12">The sequence shown here is derived from an EMBL/GenBank/DDBJ whole genome shotgun (WGS) entry which is preliminary data.</text>
</comment>
<dbReference type="EMBL" id="VYZN01000041">
    <property type="protein sequence ID" value="KAE9531226.1"/>
    <property type="molecule type" value="Genomic_DNA"/>
</dbReference>
<dbReference type="InterPro" id="IPR006170">
    <property type="entry name" value="PBP/GOBP"/>
</dbReference>
<keyword evidence="6" id="KW-0808">Transferase</keyword>
<accession>A0A6G0TDJ0</accession>
<dbReference type="SUPFAM" id="SSF47565">
    <property type="entry name" value="Insect pheromone/odorant-binding proteins"/>
    <property type="match status" value="1"/>
</dbReference>
<name>A0A6G0TDJ0_APHGL</name>
<dbReference type="SUPFAM" id="SSF101790">
    <property type="entry name" value="Aminomethyltransferase beta-barrel domain"/>
    <property type="match status" value="1"/>
</dbReference>
<evidence type="ECO:0000259" key="10">
    <source>
        <dbReference type="Pfam" id="PF01571"/>
    </source>
</evidence>
<keyword evidence="5" id="KW-0032">Aminotransferase</keyword>
<evidence type="ECO:0000256" key="6">
    <source>
        <dbReference type="ARBA" id="ARBA00022679"/>
    </source>
</evidence>
<dbReference type="GO" id="GO:0005549">
    <property type="term" value="F:odorant binding"/>
    <property type="evidence" value="ECO:0007669"/>
    <property type="project" value="InterPro"/>
</dbReference>